<dbReference type="AlphaFoldDB" id="A0A5P1RBN7"/>
<accession>A0A5P1RBN7</accession>
<sequence length="66" mass="7492">MLEMDYHIQDKLVLRQGEAYEVLAKTEVSVSDIAFVVLSDITEELVSVHPFLVSDYLVNPVKVLQN</sequence>
<evidence type="ECO:0000313" key="1">
    <source>
        <dbReference type="EMBL" id="QEQ96702.1"/>
    </source>
</evidence>
<dbReference type="KEGG" id="ncu:F0U83_08225"/>
<name>A0A5P1RBN7_9GAMM</name>
<dbReference type="RefSeq" id="WP_138987313.1">
    <property type="nucleotide sequence ID" value="NZ_CP043869.1"/>
</dbReference>
<gene>
    <name evidence="1" type="ORF">F0U83_08225</name>
</gene>
<dbReference type="EMBL" id="CP043869">
    <property type="protein sequence ID" value="QEQ96702.1"/>
    <property type="molecule type" value="Genomic_DNA"/>
</dbReference>
<evidence type="ECO:0000313" key="2">
    <source>
        <dbReference type="Proteomes" id="UP000324760"/>
    </source>
</evidence>
<dbReference type="OrthoDB" id="6120590at2"/>
<dbReference type="Proteomes" id="UP000324760">
    <property type="component" value="Chromosome"/>
</dbReference>
<organism evidence="1 2">
    <name type="scientific">Neptunomonas concharum</name>
    <dbReference type="NCBI Taxonomy" id="1031538"/>
    <lineage>
        <taxon>Bacteria</taxon>
        <taxon>Pseudomonadati</taxon>
        <taxon>Pseudomonadota</taxon>
        <taxon>Gammaproteobacteria</taxon>
        <taxon>Oceanospirillales</taxon>
        <taxon>Oceanospirillaceae</taxon>
        <taxon>Neptunomonas</taxon>
    </lineage>
</organism>
<reference evidence="1 2" key="1">
    <citation type="journal article" date="2019" name="Biochem. Eng. J.">
        <title>Metabolic engineering of the marine bacteria Neptunomonas concharum for the production of acetoin and meso-2,3-butanediol from acetate.</title>
        <authorList>
            <person name="Li W."/>
            <person name="Pu N."/>
            <person name="Liu C.-X."/>
            <person name="Yuan Q.-P."/>
            <person name="Li Z.-J."/>
        </authorList>
    </citation>
    <scope>NUCLEOTIDE SEQUENCE [LARGE SCALE GENOMIC DNA]</scope>
    <source>
        <strain evidence="1 2">JCM17730</strain>
    </source>
</reference>
<protein>
    <submittedName>
        <fullName evidence="1">Uncharacterized protein</fullName>
    </submittedName>
</protein>
<proteinExistence type="predicted"/>
<keyword evidence="2" id="KW-1185">Reference proteome</keyword>